<sequence>MVQQGSTYRLDLSPELRKRGIADAFHASLLRIHLPNDDRRFPGRQLHQLPGFGENPKEWAVDRILSHSGKGRATLFELQWKTGDVT</sequence>
<dbReference type="HOGENOM" id="CLU_132807_2_0_1"/>
<evidence type="ECO:0008006" key="3">
    <source>
        <dbReference type="Google" id="ProtNLM"/>
    </source>
</evidence>
<dbReference type="KEGG" id="gtr:GLOTRDRAFT_51447"/>
<protein>
    <recommendedName>
        <fullName evidence="3">Chromo domain-containing protein</fullName>
    </recommendedName>
</protein>
<proteinExistence type="predicted"/>
<feature type="non-terminal residue" evidence="1">
    <location>
        <position position="86"/>
    </location>
</feature>
<dbReference type="RefSeq" id="XP_007871661.1">
    <property type="nucleotide sequence ID" value="XM_007873470.1"/>
</dbReference>
<keyword evidence="2" id="KW-1185">Reference proteome</keyword>
<dbReference type="OMA" id="TDITNHY"/>
<dbReference type="Proteomes" id="UP000030669">
    <property type="component" value="Unassembled WGS sequence"/>
</dbReference>
<gene>
    <name evidence="1" type="ORF">GLOTRDRAFT_51447</name>
</gene>
<organism evidence="1 2">
    <name type="scientific">Gloeophyllum trabeum (strain ATCC 11539 / FP-39264 / Madison 617)</name>
    <name type="common">Brown rot fungus</name>
    <dbReference type="NCBI Taxonomy" id="670483"/>
    <lineage>
        <taxon>Eukaryota</taxon>
        <taxon>Fungi</taxon>
        <taxon>Dikarya</taxon>
        <taxon>Basidiomycota</taxon>
        <taxon>Agaricomycotina</taxon>
        <taxon>Agaricomycetes</taxon>
        <taxon>Gloeophyllales</taxon>
        <taxon>Gloeophyllaceae</taxon>
        <taxon>Gloeophyllum</taxon>
    </lineage>
</organism>
<reference evidence="1 2" key="1">
    <citation type="journal article" date="2012" name="Science">
        <title>The Paleozoic origin of enzymatic lignin decomposition reconstructed from 31 fungal genomes.</title>
        <authorList>
            <person name="Floudas D."/>
            <person name="Binder M."/>
            <person name="Riley R."/>
            <person name="Barry K."/>
            <person name="Blanchette R.A."/>
            <person name="Henrissat B."/>
            <person name="Martinez A.T."/>
            <person name="Otillar R."/>
            <person name="Spatafora J.W."/>
            <person name="Yadav J.S."/>
            <person name="Aerts A."/>
            <person name="Benoit I."/>
            <person name="Boyd A."/>
            <person name="Carlson A."/>
            <person name="Copeland A."/>
            <person name="Coutinho P.M."/>
            <person name="de Vries R.P."/>
            <person name="Ferreira P."/>
            <person name="Findley K."/>
            <person name="Foster B."/>
            <person name="Gaskell J."/>
            <person name="Glotzer D."/>
            <person name="Gorecki P."/>
            <person name="Heitman J."/>
            <person name="Hesse C."/>
            <person name="Hori C."/>
            <person name="Igarashi K."/>
            <person name="Jurgens J.A."/>
            <person name="Kallen N."/>
            <person name="Kersten P."/>
            <person name="Kohler A."/>
            <person name="Kuees U."/>
            <person name="Kumar T.K.A."/>
            <person name="Kuo A."/>
            <person name="LaButti K."/>
            <person name="Larrondo L.F."/>
            <person name="Lindquist E."/>
            <person name="Ling A."/>
            <person name="Lombard V."/>
            <person name="Lucas S."/>
            <person name="Lundell T."/>
            <person name="Martin R."/>
            <person name="McLaughlin D.J."/>
            <person name="Morgenstern I."/>
            <person name="Morin E."/>
            <person name="Murat C."/>
            <person name="Nagy L.G."/>
            <person name="Nolan M."/>
            <person name="Ohm R.A."/>
            <person name="Patyshakuliyeva A."/>
            <person name="Rokas A."/>
            <person name="Ruiz-Duenas F.J."/>
            <person name="Sabat G."/>
            <person name="Salamov A."/>
            <person name="Samejima M."/>
            <person name="Schmutz J."/>
            <person name="Slot J.C."/>
            <person name="St John F."/>
            <person name="Stenlid J."/>
            <person name="Sun H."/>
            <person name="Sun S."/>
            <person name="Syed K."/>
            <person name="Tsang A."/>
            <person name="Wiebenga A."/>
            <person name="Young D."/>
            <person name="Pisabarro A."/>
            <person name="Eastwood D.C."/>
            <person name="Martin F."/>
            <person name="Cullen D."/>
            <person name="Grigoriev I.V."/>
            <person name="Hibbett D.S."/>
        </authorList>
    </citation>
    <scope>NUCLEOTIDE SEQUENCE [LARGE SCALE GENOMIC DNA]</scope>
    <source>
        <strain evidence="1 2">ATCC 11539</strain>
    </source>
</reference>
<evidence type="ECO:0000313" key="2">
    <source>
        <dbReference type="Proteomes" id="UP000030669"/>
    </source>
</evidence>
<dbReference type="AlphaFoldDB" id="S7PR68"/>
<dbReference type="eggNOG" id="KOG0017">
    <property type="taxonomic scope" value="Eukaryota"/>
</dbReference>
<evidence type="ECO:0000313" key="1">
    <source>
        <dbReference type="EMBL" id="EPQ49882.1"/>
    </source>
</evidence>
<dbReference type="OrthoDB" id="3211671at2759"/>
<name>S7PR68_GLOTA</name>
<accession>S7PR68</accession>
<dbReference type="GeneID" id="19306817"/>
<dbReference type="EMBL" id="KB469525">
    <property type="protein sequence ID" value="EPQ49882.1"/>
    <property type="molecule type" value="Genomic_DNA"/>
</dbReference>